<keyword evidence="2 5" id="KW-0238">DNA-binding</keyword>
<evidence type="ECO:0000256" key="4">
    <source>
        <dbReference type="ARBA" id="ARBA00023242"/>
    </source>
</evidence>
<dbReference type="RefSeq" id="XP_026633939.1">
    <property type="nucleotide sequence ID" value="XM_026778138.1"/>
</dbReference>
<evidence type="ECO:0000256" key="1">
    <source>
        <dbReference type="ARBA" id="ARBA00004123"/>
    </source>
</evidence>
<dbReference type="PROSITE" id="PS50071">
    <property type="entry name" value="HOMEOBOX_2"/>
    <property type="match status" value="1"/>
</dbReference>
<evidence type="ECO:0000256" key="2">
    <source>
        <dbReference type="ARBA" id="ARBA00023125"/>
    </source>
</evidence>
<feature type="compositionally biased region" description="Polar residues" evidence="7">
    <location>
        <begin position="109"/>
        <end position="122"/>
    </location>
</feature>
<dbReference type="PANTHER" id="PTHR45793:SF15">
    <property type="entry name" value="DIVERGENT PAIRED-RELATED HOMEOBOX"/>
    <property type="match status" value="1"/>
</dbReference>
<accession>A0ABM1TW27</accession>
<evidence type="ECO:0000256" key="6">
    <source>
        <dbReference type="RuleBase" id="RU000682"/>
    </source>
</evidence>
<evidence type="ECO:0000259" key="8">
    <source>
        <dbReference type="PROSITE" id="PS50071"/>
    </source>
</evidence>
<evidence type="ECO:0000256" key="3">
    <source>
        <dbReference type="ARBA" id="ARBA00023155"/>
    </source>
</evidence>
<dbReference type="PANTHER" id="PTHR45793">
    <property type="entry name" value="HOMEOBOX PROTEIN"/>
    <property type="match status" value="1"/>
</dbReference>
<feature type="region of interest" description="Disordered" evidence="7">
    <location>
        <begin position="80"/>
        <end position="126"/>
    </location>
</feature>
<gene>
    <name evidence="10" type="primary">Dprx</name>
</gene>
<keyword evidence="9" id="KW-1185">Reference proteome</keyword>
<dbReference type="CDD" id="cd00086">
    <property type="entry name" value="homeodomain"/>
    <property type="match status" value="1"/>
</dbReference>
<keyword evidence="4 5" id="KW-0539">Nucleus</keyword>
<reference evidence="10" key="1">
    <citation type="submission" date="2025-08" db="UniProtKB">
        <authorList>
            <consortium name="RefSeq"/>
        </authorList>
    </citation>
    <scope>IDENTIFICATION</scope>
</reference>
<comment type="subcellular location">
    <subcellularLocation>
        <location evidence="1 5 6">Nucleus</location>
    </subcellularLocation>
</comment>
<dbReference type="SUPFAM" id="SSF46689">
    <property type="entry name" value="Homeodomain-like"/>
    <property type="match status" value="1"/>
</dbReference>
<name>A0ABM1TW27_MICOH</name>
<dbReference type="GeneID" id="102002080"/>
<dbReference type="InterPro" id="IPR009057">
    <property type="entry name" value="Homeodomain-like_sf"/>
</dbReference>
<dbReference type="Gene3D" id="1.10.10.60">
    <property type="entry name" value="Homeodomain-like"/>
    <property type="match status" value="1"/>
</dbReference>
<feature type="DNA-binding region" description="Homeobox" evidence="5">
    <location>
        <begin position="22"/>
        <end position="81"/>
    </location>
</feature>
<evidence type="ECO:0000313" key="10">
    <source>
        <dbReference type="RefSeq" id="XP_026633939.1"/>
    </source>
</evidence>
<evidence type="ECO:0000256" key="7">
    <source>
        <dbReference type="SAM" id="MobiDB-lite"/>
    </source>
</evidence>
<dbReference type="SMART" id="SM00389">
    <property type="entry name" value="HOX"/>
    <property type="match status" value="1"/>
</dbReference>
<keyword evidence="3 5" id="KW-0371">Homeobox</keyword>
<evidence type="ECO:0000256" key="5">
    <source>
        <dbReference type="PROSITE-ProRule" id="PRU00108"/>
    </source>
</evidence>
<dbReference type="Pfam" id="PF00046">
    <property type="entry name" value="Homeodomain"/>
    <property type="match status" value="1"/>
</dbReference>
<organism evidence="9 10">
    <name type="scientific">Microtus ochrogaster</name>
    <name type="common">Prairie vole</name>
    <dbReference type="NCBI Taxonomy" id="79684"/>
    <lineage>
        <taxon>Eukaryota</taxon>
        <taxon>Metazoa</taxon>
        <taxon>Chordata</taxon>
        <taxon>Craniata</taxon>
        <taxon>Vertebrata</taxon>
        <taxon>Euteleostomi</taxon>
        <taxon>Mammalia</taxon>
        <taxon>Eutheria</taxon>
        <taxon>Euarchontoglires</taxon>
        <taxon>Glires</taxon>
        <taxon>Rodentia</taxon>
        <taxon>Myomorpha</taxon>
        <taxon>Muroidea</taxon>
        <taxon>Cricetidae</taxon>
        <taxon>Arvicolinae</taxon>
        <taxon>Microtus</taxon>
    </lineage>
</organism>
<feature type="compositionally biased region" description="Low complexity" evidence="7">
    <location>
        <begin position="87"/>
        <end position="108"/>
    </location>
</feature>
<dbReference type="InterPro" id="IPR017970">
    <property type="entry name" value="Homeobox_CS"/>
</dbReference>
<sequence>MGAFGYRDHFPHKSLGDSQNNLYRRRTIFTRKQLDSLKKVYEATPYPNPKLMKEIALQMDLNPKVLQIWFKNQRAKRKRVKCDTQQKQHQQSPQVQHQQSPQVQCQHSLHSGVNTSPSQSKENIPLGAPTSILPVAQIYTNDEMPSFQLSVYPDLKDYKYPPGGHKIVHFGCCQDPAIYWLQPILWSPKYLSFNHFISLPTKTEKEARNNSNS</sequence>
<dbReference type="GO" id="GO:0003677">
    <property type="term" value="F:DNA binding"/>
    <property type="evidence" value="ECO:0007669"/>
    <property type="project" value="UniProtKB-KW"/>
</dbReference>
<protein>
    <submittedName>
        <fullName evidence="10">Divergent paired-related homeobox</fullName>
    </submittedName>
</protein>
<dbReference type="Proteomes" id="UP000694915">
    <property type="component" value="Unplaced"/>
</dbReference>
<proteinExistence type="predicted"/>
<feature type="domain" description="Homeobox" evidence="8">
    <location>
        <begin position="20"/>
        <end position="80"/>
    </location>
</feature>
<dbReference type="InterPro" id="IPR001356">
    <property type="entry name" value="HD"/>
</dbReference>
<evidence type="ECO:0000313" key="9">
    <source>
        <dbReference type="Proteomes" id="UP000694915"/>
    </source>
</evidence>
<dbReference type="PROSITE" id="PS00027">
    <property type="entry name" value="HOMEOBOX_1"/>
    <property type="match status" value="1"/>
</dbReference>